<gene>
    <name evidence="2" type="ORF">GCM10007096_19360</name>
</gene>
<sequence length="64" mass="7670">MEVTEKVKSRIELQKYARLLREQRARRDPTKHTLSGPEETRGSPAESEYISAFKYHIHVFQWPR</sequence>
<dbReference type="EMBL" id="BMFV01000012">
    <property type="protein sequence ID" value="GGH81446.1"/>
    <property type="molecule type" value="Genomic_DNA"/>
</dbReference>
<comment type="caution">
    <text evidence="2">The sequence shown here is derived from an EMBL/GenBank/DDBJ whole genome shotgun (WGS) entry which is preliminary data.</text>
</comment>
<feature type="region of interest" description="Disordered" evidence="1">
    <location>
        <begin position="22"/>
        <end position="45"/>
    </location>
</feature>
<proteinExistence type="predicted"/>
<protein>
    <submittedName>
        <fullName evidence="2">Uncharacterized protein</fullName>
    </submittedName>
</protein>
<reference evidence="2" key="1">
    <citation type="journal article" date="2014" name="Int. J. Syst. Evol. Microbiol.">
        <title>Complete genome sequence of Corynebacterium casei LMG S-19264T (=DSM 44701T), isolated from a smear-ripened cheese.</title>
        <authorList>
            <consortium name="US DOE Joint Genome Institute (JGI-PGF)"/>
            <person name="Walter F."/>
            <person name="Albersmeier A."/>
            <person name="Kalinowski J."/>
            <person name="Ruckert C."/>
        </authorList>
    </citation>
    <scope>NUCLEOTIDE SEQUENCE</scope>
    <source>
        <strain evidence="2">CGMCC 1.12777</strain>
    </source>
</reference>
<keyword evidence="3" id="KW-1185">Reference proteome</keyword>
<evidence type="ECO:0000256" key="1">
    <source>
        <dbReference type="SAM" id="MobiDB-lite"/>
    </source>
</evidence>
<accession>A0A8J2ZWH3</accession>
<evidence type="ECO:0000313" key="3">
    <source>
        <dbReference type="Proteomes" id="UP000656813"/>
    </source>
</evidence>
<organism evidence="2 3">
    <name type="scientific">Pullulanibacillus pueri</name>
    <dbReference type="NCBI Taxonomy" id="1437324"/>
    <lineage>
        <taxon>Bacteria</taxon>
        <taxon>Bacillati</taxon>
        <taxon>Bacillota</taxon>
        <taxon>Bacilli</taxon>
        <taxon>Bacillales</taxon>
        <taxon>Sporolactobacillaceae</taxon>
        <taxon>Pullulanibacillus</taxon>
    </lineage>
</organism>
<reference evidence="2" key="2">
    <citation type="submission" date="2020-09" db="EMBL/GenBank/DDBJ databases">
        <authorList>
            <person name="Sun Q."/>
            <person name="Zhou Y."/>
        </authorList>
    </citation>
    <scope>NUCLEOTIDE SEQUENCE</scope>
    <source>
        <strain evidence="2">CGMCC 1.12777</strain>
    </source>
</reference>
<feature type="compositionally biased region" description="Basic and acidic residues" evidence="1">
    <location>
        <begin position="22"/>
        <end position="31"/>
    </location>
</feature>
<dbReference type="Proteomes" id="UP000656813">
    <property type="component" value="Unassembled WGS sequence"/>
</dbReference>
<dbReference type="AlphaFoldDB" id="A0A8J2ZWH3"/>
<evidence type="ECO:0000313" key="2">
    <source>
        <dbReference type="EMBL" id="GGH81446.1"/>
    </source>
</evidence>
<name>A0A8J2ZWH3_9BACL</name>